<organism evidence="1">
    <name type="scientific">marine sediment metagenome</name>
    <dbReference type="NCBI Taxonomy" id="412755"/>
    <lineage>
        <taxon>unclassified sequences</taxon>
        <taxon>metagenomes</taxon>
        <taxon>ecological metagenomes</taxon>
    </lineage>
</organism>
<dbReference type="Pfam" id="PF12224">
    <property type="entry name" value="Amidoligase_2"/>
    <property type="match status" value="1"/>
</dbReference>
<gene>
    <name evidence="1" type="ORF">LCGC14_1584880</name>
</gene>
<dbReference type="EMBL" id="LAZR01012512">
    <property type="protein sequence ID" value="KKM26425.1"/>
    <property type="molecule type" value="Genomic_DNA"/>
</dbReference>
<dbReference type="AlphaFoldDB" id="A0A0F9LG12"/>
<comment type="caution">
    <text evidence="1">The sequence shown here is derived from an EMBL/GenBank/DDBJ whole genome shotgun (WGS) entry which is preliminary data.</text>
</comment>
<dbReference type="PANTHER" id="PTHR36847:SF1">
    <property type="entry name" value="AMIDOLIGASE ENZYME"/>
    <property type="match status" value="1"/>
</dbReference>
<evidence type="ECO:0000313" key="1">
    <source>
        <dbReference type="EMBL" id="KKM26425.1"/>
    </source>
</evidence>
<dbReference type="PANTHER" id="PTHR36847">
    <property type="entry name" value="AMIDOLIGASE ENZYME"/>
    <property type="match status" value="1"/>
</dbReference>
<protein>
    <recommendedName>
        <fullName evidence="2">Amidoligase enzyme</fullName>
    </recommendedName>
</protein>
<dbReference type="InterPro" id="IPR022025">
    <property type="entry name" value="Amidoligase_2"/>
</dbReference>
<sequence length="300" mass="33981">MRIGIEIETHVPRSVAVGSWSTGRNNTNLEGWTACSDSTIHPPRGSGRRGCEFKLTRPLQLIEANLEKIAKDVRYMKDVLDANVNASCGLHIHIEWNSNDLKKLRRLVHTVAHYEEAFFGVTGTKKRKVGRWSRSIKSSHQHINYRRGRRSMGLYNNIAHSLNGDRYKVLNLQPLLNGRRNAVEFRVFAGTLNVNKIIGAICMCAGVVESCLGRTSTPKWNAPTEDRDSYRASGEAELTLTRLFYRLGWWPKKSRKGVDELIKASENGLDVPTLKTIKKTMIEMCKKYDAASRRASRRTA</sequence>
<name>A0A0F9LG12_9ZZZZ</name>
<accession>A0A0F9LG12</accession>
<reference evidence="1" key="1">
    <citation type="journal article" date="2015" name="Nature">
        <title>Complex archaea that bridge the gap between prokaryotes and eukaryotes.</title>
        <authorList>
            <person name="Spang A."/>
            <person name="Saw J.H."/>
            <person name="Jorgensen S.L."/>
            <person name="Zaremba-Niedzwiedzka K."/>
            <person name="Martijn J."/>
            <person name="Lind A.E."/>
            <person name="van Eijk R."/>
            <person name="Schleper C."/>
            <person name="Guy L."/>
            <person name="Ettema T.J."/>
        </authorList>
    </citation>
    <scope>NUCLEOTIDE SEQUENCE</scope>
</reference>
<proteinExistence type="predicted"/>
<evidence type="ECO:0008006" key="2">
    <source>
        <dbReference type="Google" id="ProtNLM"/>
    </source>
</evidence>